<dbReference type="EC" id="1.1.1.47" evidence="3"/>
<dbReference type="EMBL" id="VJZC01000047">
    <property type="protein sequence ID" value="MPY57517.1"/>
    <property type="molecule type" value="Genomic_DNA"/>
</dbReference>
<dbReference type="GO" id="GO:0047936">
    <property type="term" value="F:glucose 1-dehydrogenase [NAD(P)+] activity"/>
    <property type="evidence" value="ECO:0007669"/>
    <property type="project" value="UniProtKB-EC"/>
</dbReference>
<proteinExistence type="inferred from homology"/>
<dbReference type="Gene3D" id="3.40.50.720">
    <property type="entry name" value="NAD(P)-binding Rossmann-like Domain"/>
    <property type="match status" value="1"/>
</dbReference>
<evidence type="ECO:0000256" key="2">
    <source>
        <dbReference type="ARBA" id="ARBA00023002"/>
    </source>
</evidence>
<dbReference type="FunFam" id="3.40.50.720:FF:000084">
    <property type="entry name" value="Short-chain dehydrogenase reductase"/>
    <property type="match status" value="1"/>
</dbReference>
<accession>A0A5N8XDN5</accession>
<dbReference type="AlphaFoldDB" id="A0A5N8XDN5"/>
<dbReference type="Proteomes" id="UP000400924">
    <property type="component" value="Unassembled WGS sequence"/>
</dbReference>
<dbReference type="InterPro" id="IPR036291">
    <property type="entry name" value="NAD(P)-bd_dom_sf"/>
</dbReference>
<protein>
    <submittedName>
        <fullName evidence="3">Glucose 1-dehydrogenase</fullName>
        <ecNumber evidence="3">1.1.1.47</ecNumber>
    </submittedName>
</protein>
<dbReference type="RefSeq" id="WP_152771117.1">
    <property type="nucleotide sequence ID" value="NZ_VJZC01000047.1"/>
</dbReference>
<dbReference type="InterPro" id="IPR002347">
    <property type="entry name" value="SDR_fam"/>
</dbReference>
<dbReference type="PRINTS" id="PR00080">
    <property type="entry name" value="SDRFAMILY"/>
</dbReference>
<dbReference type="OrthoDB" id="9809287at2"/>
<sequence>MRGLSGQSAIVTGGAQGIGRAVVDRLVEEGAHVLIADVNEEYGKAAVEEINARVGSPVTRFVRTDVSDEDSVERAVAAAVESFGGVRFLINCAAAFIMRGVEATVDEWRRVMDVNIMGQALCVKHSAPFMKAAGGGSIVNIASISGHIAQAGLMTYSTTKGAVVNMTRCMALELASDNIRVNAVNPGTVWNENNERFHREVLGMTREQADRDPEIGGRHLLGRTADPEEIAASVAFLLSAEASYITGTNLMVDAGYTAM</sequence>
<dbReference type="SUPFAM" id="SSF51735">
    <property type="entry name" value="NAD(P)-binding Rossmann-fold domains"/>
    <property type="match status" value="1"/>
</dbReference>
<reference evidence="3 4" key="1">
    <citation type="submission" date="2019-07" db="EMBL/GenBank/DDBJ databases">
        <title>New species of Amycolatopsis and Streptomyces.</title>
        <authorList>
            <person name="Duangmal K."/>
            <person name="Teo W.F.A."/>
            <person name="Lipun K."/>
        </authorList>
    </citation>
    <scope>NUCLEOTIDE SEQUENCE [LARGE SCALE GENOMIC DNA]</scope>
    <source>
        <strain evidence="3 4">NBRC 106415</strain>
    </source>
</reference>
<dbReference type="NCBIfam" id="NF005559">
    <property type="entry name" value="PRK07231.1"/>
    <property type="match status" value="1"/>
</dbReference>
<keyword evidence="2 3" id="KW-0560">Oxidoreductase</keyword>
<dbReference type="InterPro" id="IPR020904">
    <property type="entry name" value="Sc_DH/Rdtase_CS"/>
</dbReference>
<dbReference type="CDD" id="cd05233">
    <property type="entry name" value="SDR_c"/>
    <property type="match status" value="1"/>
</dbReference>
<evidence type="ECO:0000313" key="4">
    <source>
        <dbReference type="Proteomes" id="UP000400924"/>
    </source>
</evidence>
<name>A0A5N8XDN5_9ACTN</name>
<keyword evidence="4" id="KW-1185">Reference proteome</keyword>
<dbReference type="PANTHER" id="PTHR24321">
    <property type="entry name" value="DEHYDROGENASES, SHORT CHAIN"/>
    <property type="match status" value="1"/>
</dbReference>
<gene>
    <name evidence="3" type="ORF">FNH08_10205</name>
</gene>
<evidence type="ECO:0000313" key="3">
    <source>
        <dbReference type="EMBL" id="MPY57517.1"/>
    </source>
</evidence>
<dbReference type="Pfam" id="PF13561">
    <property type="entry name" value="adh_short_C2"/>
    <property type="match status" value="1"/>
</dbReference>
<evidence type="ECO:0000256" key="1">
    <source>
        <dbReference type="ARBA" id="ARBA00006484"/>
    </source>
</evidence>
<dbReference type="PROSITE" id="PS00061">
    <property type="entry name" value="ADH_SHORT"/>
    <property type="match status" value="1"/>
</dbReference>
<dbReference type="PRINTS" id="PR00081">
    <property type="entry name" value="GDHRDH"/>
</dbReference>
<comment type="similarity">
    <text evidence="1">Belongs to the short-chain dehydrogenases/reductases (SDR) family.</text>
</comment>
<dbReference type="PANTHER" id="PTHR24321:SF8">
    <property type="entry name" value="ESTRADIOL 17-BETA-DEHYDROGENASE 8-RELATED"/>
    <property type="match status" value="1"/>
</dbReference>
<comment type="caution">
    <text evidence="3">The sequence shown here is derived from an EMBL/GenBank/DDBJ whole genome shotgun (WGS) entry which is preliminary data.</text>
</comment>
<organism evidence="3 4">
    <name type="scientific">Streptomyces spongiae</name>
    <dbReference type="NCBI Taxonomy" id="565072"/>
    <lineage>
        <taxon>Bacteria</taxon>
        <taxon>Bacillati</taxon>
        <taxon>Actinomycetota</taxon>
        <taxon>Actinomycetes</taxon>
        <taxon>Kitasatosporales</taxon>
        <taxon>Streptomycetaceae</taxon>
        <taxon>Streptomyces</taxon>
    </lineage>
</organism>